<dbReference type="EMBL" id="CABFWE030000012">
    <property type="protein sequence ID" value="CAD7052992.1"/>
    <property type="molecule type" value="Genomic_DNA"/>
</dbReference>
<dbReference type="RefSeq" id="WP_232365665.1">
    <property type="nucleotide sequence ID" value="NZ_CABFWE030000012.1"/>
</dbReference>
<proteinExistence type="predicted"/>
<accession>A0ABM8PWV9</accession>
<dbReference type="SUPFAM" id="SSF81660">
    <property type="entry name" value="Metal cation-transporting ATPase, ATP-binding domain N"/>
    <property type="match status" value="1"/>
</dbReference>
<organism evidence="1 2">
    <name type="scientific">Pseudorhizobium halotolerans</name>
    <dbReference type="NCBI Taxonomy" id="1233081"/>
    <lineage>
        <taxon>Bacteria</taxon>
        <taxon>Pseudomonadati</taxon>
        <taxon>Pseudomonadota</taxon>
        <taxon>Alphaproteobacteria</taxon>
        <taxon>Hyphomicrobiales</taxon>
        <taxon>Rhizobiaceae</taxon>
        <taxon>Rhizobium/Agrobacterium group</taxon>
        <taxon>Pseudorhizobium</taxon>
    </lineage>
</organism>
<comment type="caution">
    <text evidence="1">The sequence shown here is derived from an EMBL/GenBank/DDBJ whole genome shotgun (WGS) entry which is preliminary data.</text>
</comment>
<dbReference type="Gene3D" id="3.40.1110.10">
    <property type="entry name" value="Calcium-transporting ATPase, cytoplasmic domain N"/>
    <property type="match status" value="1"/>
</dbReference>
<dbReference type="Proteomes" id="UP000601041">
    <property type="component" value="Unassembled WGS sequence"/>
</dbReference>
<keyword evidence="2" id="KW-1185">Reference proteome</keyword>
<protein>
    <submittedName>
        <fullName evidence="1">Cation-translocating P-type ATPase</fullName>
    </submittedName>
</protein>
<sequence>MSTIERDHEHGGERIPITKGAPAVLMQHCNRIRIGMDVVPPDEVQRAHAHADVERLSDEASRTLVVAYRPLGADEDPKASETLERDLIFVGTVGIIDRRARKRRSR</sequence>
<evidence type="ECO:0000313" key="1">
    <source>
        <dbReference type="EMBL" id="CAD7052992.1"/>
    </source>
</evidence>
<gene>
    <name evidence="1" type="ORF">RHAB21_00511</name>
</gene>
<dbReference type="Pfam" id="PF13246">
    <property type="entry name" value="Cation_ATPase"/>
    <property type="match status" value="1"/>
</dbReference>
<dbReference type="InterPro" id="IPR023299">
    <property type="entry name" value="ATPase_P-typ_cyto_dom_N"/>
</dbReference>
<reference evidence="1 2" key="1">
    <citation type="submission" date="2020-11" db="EMBL/GenBank/DDBJ databases">
        <authorList>
            <person name="Lassalle F."/>
        </authorList>
    </citation>
    <scope>NUCLEOTIDE SEQUENCE [LARGE SCALE GENOMIC DNA]</scope>
    <source>
        <strain evidence="1 2">AB21</strain>
    </source>
</reference>
<evidence type="ECO:0000313" key="2">
    <source>
        <dbReference type="Proteomes" id="UP000601041"/>
    </source>
</evidence>
<name>A0ABM8PWV9_9HYPH</name>